<gene>
    <name evidence="2" type="ORF">P8C59_004551</name>
</gene>
<reference evidence="2" key="1">
    <citation type="journal article" date="2023" name="Mol. Plant Microbe Interact.">
        <title>Elucidating the Obligate Nature and Biological Capacity of an Invasive Fungal Corn Pathogen.</title>
        <authorList>
            <person name="MacCready J.S."/>
            <person name="Roggenkamp E.M."/>
            <person name="Gdanetz K."/>
            <person name="Chilvers M.I."/>
        </authorList>
    </citation>
    <scope>NUCLEOTIDE SEQUENCE</scope>
    <source>
        <strain evidence="2">PM02</strain>
    </source>
</reference>
<comment type="caution">
    <text evidence="2">The sequence shown here is derived from an EMBL/GenBank/DDBJ whole genome shotgun (WGS) entry which is preliminary data.</text>
</comment>
<keyword evidence="3" id="KW-1185">Reference proteome</keyword>
<accession>A0AAD9I3M5</accession>
<evidence type="ECO:0000313" key="3">
    <source>
        <dbReference type="Proteomes" id="UP001217918"/>
    </source>
</evidence>
<evidence type="ECO:0000256" key="1">
    <source>
        <dbReference type="SAM" id="Phobius"/>
    </source>
</evidence>
<keyword evidence="1" id="KW-1133">Transmembrane helix</keyword>
<evidence type="ECO:0000313" key="2">
    <source>
        <dbReference type="EMBL" id="KAK2070014.1"/>
    </source>
</evidence>
<dbReference type="AlphaFoldDB" id="A0AAD9I3M5"/>
<feature type="transmembrane region" description="Helical" evidence="1">
    <location>
        <begin position="21"/>
        <end position="39"/>
    </location>
</feature>
<keyword evidence="1" id="KW-0472">Membrane</keyword>
<dbReference type="EMBL" id="JAQQPM010000003">
    <property type="protein sequence ID" value="KAK2070014.1"/>
    <property type="molecule type" value="Genomic_DNA"/>
</dbReference>
<name>A0AAD9I3M5_9PEZI</name>
<protein>
    <submittedName>
        <fullName evidence="2">Uncharacterized protein</fullName>
    </submittedName>
</protein>
<dbReference type="Proteomes" id="UP001217918">
    <property type="component" value="Unassembled WGS sequence"/>
</dbReference>
<keyword evidence="1" id="KW-0812">Transmembrane</keyword>
<sequence length="283" mass="29117">MRQGGKNRHAADTQNPKDNGADAIIYASMLAVILGLFAASEASPRKPSGQEHSIVSRSLSCNSLTFGLSAEHCAWMSAIGMAGQGVNAYTNNGGIWIGSDGPNTFTFMNDATTTAASLILLVWAQPAGDYQASFMNVRAPAISYSLPNAGDSVTISIANGVAGAWSALEDFATALSSYGQVFNTWGEFSTGNSATVDVSREANMAGSFMVLRVANNGCTADMGTCVYACTGGANSCGAADTYGLFNCATGSQAGANQYMVNGNPTGGCQGWSNGGHVDVWLMS</sequence>
<proteinExistence type="predicted"/>
<organism evidence="2 3">
    <name type="scientific">Phyllachora maydis</name>
    <dbReference type="NCBI Taxonomy" id="1825666"/>
    <lineage>
        <taxon>Eukaryota</taxon>
        <taxon>Fungi</taxon>
        <taxon>Dikarya</taxon>
        <taxon>Ascomycota</taxon>
        <taxon>Pezizomycotina</taxon>
        <taxon>Sordariomycetes</taxon>
        <taxon>Sordariomycetidae</taxon>
        <taxon>Phyllachorales</taxon>
        <taxon>Phyllachoraceae</taxon>
        <taxon>Phyllachora</taxon>
    </lineage>
</organism>